<dbReference type="NCBIfam" id="NF001808">
    <property type="entry name" value="PRK00522.1"/>
    <property type="match status" value="1"/>
</dbReference>
<feature type="disulfide bond" description="Redox-active" evidence="6">
    <location>
        <begin position="60"/>
        <end position="94"/>
    </location>
</feature>
<dbReference type="PROSITE" id="PS01265">
    <property type="entry name" value="TPX"/>
    <property type="match status" value="1"/>
</dbReference>
<evidence type="ECO:0000256" key="4">
    <source>
        <dbReference type="ARBA" id="ARBA00023157"/>
    </source>
</evidence>
<reference evidence="8 9" key="1">
    <citation type="submission" date="2020-06" db="EMBL/GenBank/DDBJ databases">
        <title>High-quality draft genome of sulfate reducer Desulfobacter latus type strain AcrS2 isolated from marine sediment.</title>
        <authorList>
            <person name="Hoppe M."/>
            <person name="Larsen C.K."/>
            <person name="Marshall I.P.G."/>
            <person name="Schramm A."/>
            <person name="Marietou A.G."/>
        </authorList>
    </citation>
    <scope>NUCLEOTIDE SEQUENCE [LARGE SCALE GENOMIC DNA]</scope>
    <source>
        <strain evidence="8 9">AcRS2</strain>
    </source>
</reference>
<dbReference type="InterPro" id="IPR050455">
    <property type="entry name" value="Tpx_Peroxidase_subfamily"/>
</dbReference>
<comment type="catalytic activity">
    <reaction evidence="6">
        <text>a hydroperoxide + [thioredoxin]-dithiol = an alcohol + [thioredoxin]-disulfide + H2O</text>
        <dbReference type="Rhea" id="RHEA:62620"/>
        <dbReference type="Rhea" id="RHEA-COMP:10698"/>
        <dbReference type="Rhea" id="RHEA-COMP:10700"/>
        <dbReference type="ChEBI" id="CHEBI:15377"/>
        <dbReference type="ChEBI" id="CHEBI:29950"/>
        <dbReference type="ChEBI" id="CHEBI:30879"/>
        <dbReference type="ChEBI" id="CHEBI:35924"/>
        <dbReference type="ChEBI" id="CHEBI:50058"/>
        <dbReference type="EC" id="1.11.1.24"/>
    </reaction>
</comment>
<comment type="function">
    <text evidence="6">Thiol-specific peroxidase that catalyzes the reduction of hydrogen peroxide and organic hydroperoxides to water and alcohols, respectively. Plays a role in cell protection against oxidative stress by detoxifying peroxides.</text>
</comment>
<dbReference type="InterPro" id="IPR013766">
    <property type="entry name" value="Thioredoxin_domain"/>
</dbReference>
<proteinExistence type="inferred from homology"/>
<dbReference type="SUPFAM" id="SSF52833">
    <property type="entry name" value="Thioredoxin-like"/>
    <property type="match status" value="1"/>
</dbReference>
<protein>
    <recommendedName>
        <fullName evidence="6">Thiol peroxidase</fullName>
        <shortName evidence="6">Tpx</shortName>
        <ecNumber evidence="6">1.11.1.24</ecNumber>
    </recommendedName>
    <alternativeName>
        <fullName evidence="6">Peroxiredoxin tpx</fullName>
        <shortName evidence="6">Prx</shortName>
    </alternativeName>
    <alternativeName>
        <fullName evidence="6">Thioredoxin peroxidase</fullName>
    </alternativeName>
    <alternativeName>
        <fullName evidence="6">Thioredoxin-dependent peroxiredoxin</fullName>
    </alternativeName>
</protein>
<keyword evidence="5 6" id="KW-0676">Redox-active center</keyword>
<dbReference type="EC" id="1.11.1.24" evidence="6"/>
<accession>A0A850SVL6</accession>
<keyword evidence="2 6" id="KW-0049">Antioxidant</keyword>
<dbReference type="Gene3D" id="3.40.30.10">
    <property type="entry name" value="Glutaredoxin"/>
    <property type="match status" value="1"/>
</dbReference>
<evidence type="ECO:0000259" key="7">
    <source>
        <dbReference type="PROSITE" id="PS51352"/>
    </source>
</evidence>
<comment type="caution">
    <text evidence="8">The sequence shown here is derived from an EMBL/GenBank/DDBJ whole genome shotgun (WGS) entry which is preliminary data.</text>
</comment>
<comment type="subunit">
    <text evidence="6">Homodimer.</text>
</comment>
<dbReference type="PANTHER" id="PTHR43110">
    <property type="entry name" value="THIOL PEROXIDASE"/>
    <property type="match status" value="1"/>
</dbReference>
<dbReference type="Proteomes" id="UP000553343">
    <property type="component" value="Unassembled WGS sequence"/>
</dbReference>
<keyword evidence="3 6" id="KW-0560">Oxidoreductase</keyword>
<comment type="miscellaneous">
    <text evidence="6">The active site is a conserved redox-active cysteine residue, the peroxidatic cysteine (C(P)), which makes the nucleophilic attack on the peroxide substrate. The peroxide oxidizes the C(P)-SH to cysteine sulfenic acid (C(P)-SOH), which then reacts with another cysteine residue, the resolving cysteine (C(R)), to form a disulfide bridge. The disulfide is subsequently reduced by an appropriate electron donor to complete the catalytic cycle. In this atypical 2-Cys peroxiredoxin, C(R) is present in the same subunit to form an intramolecular disulfide. The disulfide is subsequently reduced by thioredoxin.</text>
</comment>
<dbReference type="RefSeq" id="WP_178364929.1">
    <property type="nucleotide sequence ID" value="NZ_JACADJ010000001.1"/>
</dbReference>
<evidence type="ECO:0000256" key="1">
    <source>
        <dbReference type="ARBA" id="ARBA00022559"/>
    </source>
</evidence>
<keyword evidence="1 6" id="KW-0575">Peroxidase</keyword>
<keyword evidence="4 6" id="KW-1015">Disulfide bond</keyword>
<evidence type="ECO:0000256" key="5">
    <source>
        <dbReference type="ARBA" id="ARBA00023284"/>
    </source>
</evidence>
<keyword evidence="9" id="KW-1185">Reference proteome</keyword>
<dbReference type="EMBL" id="JACADJ010000001">
    <property type="protein sequence ID" value="NWH03473.1"/>
    <property type="molecule type" value="Genomic_DNA"/>
</dbReference>
<evidence type="ECO:0000256" key="2">
    <source>
        <dbReference type="ARBA" id="ARBA00022862"/>
    </source>
</evidence>
<dbReference type="InterPro" id="IPR013740">
    <property type="entry name" value="Redoxin"/>
</dbReference>
<feature type="domain" description="Thioredoxin" evidence="7">
    <location>
        <begin position="18"/>
        <end position="166"/>
    </location>
</feature>
<evidence type="ECO:0000256" key="6">
    <source>
        <dbReference type="HAMAP-Rule" id="MF_00269"/>
    </source>
</evidence>
<evidence type="ECO:0000313" key="9">
    <source>
        <dbReference type="Proteomes" id="UP000553343"/>
    </source>
</evidence>
<organism evidence="8 9">
    <name type="scientific">Desulfobacter latus</name>
    <dbReference type="NCBI Taxonomy" id="2292"/>
    <lineage>
        <taxon>Bacteria</taxon>
        <taxon>Pseudomonadati</taxon>
        <taxon>Thermodesulfobacteriota</taxon>
        <taxon>Desulfobacteria</taxon>
        <taxon>Desulfobacterales</taxon>
        <taxon>Desulfobacteraceae</taxon>
        <taxon>Desulfobacter</taxon>
    </lineage>
</organism>
<dbReference type="PANTHER" id="PTHR43110:SF1">
    <property type="entry name" value="THIOL PEROXIDASE"/>
    <property type="match status" value="1"/>
</dbReference>
<dbReference type="GO" id="GO:0008379">
    <property type="term" value="F:thioredoxin peroxidase activity"/>
    <property type="evidence" value="ECO:0007669"/>
    <property type="project" value="UniProtKB-UniRule"/>
</dbReference>
<sequence>MGSITLGGNPVTLAGDFPRTGEQTKDFTLVGQDLSEIKLSAFAGKQVVLNIFPSLDTDICATSVRTFNKKAGDYENTVVLCISGDLPFAHKRFCVAEGIENVVTASAFRSPQFALDYGVAMQDGPLAGLTARAVVVLNASGEVVHAQLVPEIKQEPDYESALSALS</sequence>
<evidence type="ECO:0000313" key="8">
    <source>
        <dbReference type="EMBL" id="NWH03473.1"/>
    </source>
</evidence>
<evidence type="ECO:0000256" key="3">
    <source>
        <dbReference type="ARBA" id="ARBA00023002"/>
    </source>
</evidence>
<comment type="similarity">
    <text evidence="6">Belongs to the peroxiredoxin family. Tpx subfamily.</text>
</comment>
<dbReference type="CDD" id="cd03014">
    <property type="entry name" value="PRX_Atyp2cys"/>
    <property type="match status" value="1"/>
</dbReference>
<dbReference type="AlphaFoldDB" id="A0A850SVL6"/>
<name>A0A850SVL6_9BACT</name>
<dbReference type="InterPro" id="IPR036249">
    <property type="entry name" value="Thioredoxin-like_sf"/>
</dbReference>
<dbReference type="HAMAP" id="MF_00269">
    <property type="entry name" value="Tpx"/>
    <property type="match status" value="1"/>
</dbReference>
<feature type="active site" description="Cysteine sulfenic acid (-SOH) intermediate" evidence="6">
    <location>
        <position position="60"/>
    </location>
</feature>
<dbReference type="InterPro" id="IPR002065">
    <property type="entry name" value="TPX"/>
</dbReference>
<dbReference type="Pfam" id="PF08534">
    <property type="entry name" value="Redoxin"/>
    <property type="match status" value="1"/>
</dbReference>
<dbReference type="InterPro" id="IPR018219">
    <property type="entry name" value="Tpx_CS"/>
</dbReference>
<dbReference type="PROSITE" id="PS51352">
    <property type="entry name" value="THIOREDOXIN_2"/>
    <property type="match status" value="1"/>
</dbReference>
<gene>
    <name evidence="6 8" type="primary">tpx</name>
    <name evidence="8" type="ORF">HXW94_00425</name>
</gene>